<evidence type="ECO:0000313" key="11">
    <source>
        <dbReference type="Proteomes" id="UP000289794"/>
    </source>
</evidence>
<evidence type="ECO:0000259" key="8">
    <source>
        <dbReference type="Pfam" id="PF06808"/>
    </source>
</evidence>
<evidence type="ECO:0000256" key="6">
    <source>
        <dbReference type="ARBA" id="ARBA00023136"/>
    </source>
</evidence>
<dbReference type="InterPro" id="IPR010656">
    <property type="entry name" value="DctM"/>
</dbReference>
<feature type="transmembrane region" description="Helical" evidence="7">
    <location>
        <begin position="338"/>
        <end position="360"/>
    </location>
</feature>
<keyword evidence="2" id="KW-1003">Cell membrane</keyword>
<evidence type="ECO:0000256" key="2">
    <source>
        <dbReference type="ARBA" id="ARBA00022475"/>
    </source>
</evidence>
<evidence type="ECO:0000256" key="1">
    <source>
        <dbReference type="ARBA" id="ARBA00004429"/>
    </source>
</evidence>
<feature type="domain" description="TRAP C4-dicarboxylate transport system permease DctM subunit" evidence="8">
    <location>
        <begin position="7"/>
        <end position="417"/>
    </location>
</feature>
<dbReference type="KEGG" id="bpro:PMF13cell1_04086"/>
<feature type="transmembrane region" description="Helical" evidence="7">
    <location>
        <begin position="241"/>
        <end position="257"/>
    </location>
</feature>
<keyword evidence="4 7" id="KW-0812">Transmembrane</keyword>
<feature type="transmembrane region" description="Helical" evidence="7">
    <location>
        <begin position="213"/>
        <end position="235"/>
    </location>
</feature>
<dbReference type="PIRSF" id="PIRSF006066">
    <property type="entry name" value="HI0050"/>
    <property type="match status" value="1"/>
</dbReference>
<dbReference type="Proteomes" id="UP000515789">
    <property type="component" value="Chromosome"/>
</dbReference>
<dbReference type="RefSeq" id="WP_018598079.1">
    <property type="nucleotide sequence ID" value="NZ_AP031416.1"/>
</dbReference>
<evidence type="ECO:0000256" key="5">
    <source>
        <dbReference type="ARBA" id="ARBA00022989"/>
    </source>
</evidence>
<feature type="transmembrane region" description="Helical" evidence="7">
    <location>
        <begin position="269"/>
        <end position="294"/>
    </location>
</feature>
<evidence type="ECO:0000256" key="7">
    <source>
        <dbReference type="SAM" id="Phobius"/>
    </source>
</evidence>
<evidence type="ECO:0000256" key="3">
    <source>
        <dbReference type="ARBA" id="ARBA00022519"/>
    </source>
</evidence>
<dbReference type="InterPro" id="IPR004681">
    <property type="entry name" value="TRAP_DctM"/>
</dbReference>
<feature type="transmembrane region" description="Helical" evidence="7">
    <location>
        <begin position="135"/>
        <end position="158"/>
    </location>
</feature>
<gene>
    <name evidence="9" type="primary">dctM_7</name>
    <name evidence="10" type="ORF">E5259_12265</name>
    <name evidence="9" type="ORF">PMF13cell1_04086</name>
</gene>
<dbReference type="GO" id="GO:0022857">
    <property type="term" value="F:transmembrane transporter activity"/>
    <property type="evidence" value="ECO:0007669"/>
    <property type="project" value="TreeGrafter"/>
</dbReference>
<sequence>MEIAVLFGSFFILLLLSVPVGHAIGISGLLSFLICTDYSPMVFIKSSLSGTDSFTLLAVPFFMLAGNLMATGGIAKRIVNFADSLLGWMTGGLSIVTTIACMFFGAVSGSAVATTSAIGSFMIPEMEKKGYDKDFSAALAAAAGSVGVIIPPSVPLVIYGVAVNASVKDLFTAGILPGIMMGIAMIIVCVITSRKHGWKGDAKRPEPKKVWKAFKEGFWALLMPVIILGGIYKGIFTPTEASVVSVVYCIFVSMFVYKEMDLKGLYKGFLGIVNLCGITLFMMGFANAFSYFLTIEQIPNRLTELFLGISHNKFVILLMINILLLIVGCVIDNIPATIILAPILLPVVKAIGMSPITFGVMLTMNLAIGFITPPYGINLFMATAVSGVPMDAMMKRIGGLLVSLLVVLMLITYVPWFTLGFLG</sequence>
<dbReference type="Proteomes" id="UP000289794">
    <property type="component" value="Chromosome"/>
</dbReference>
<accession>A0A4P6M451</accession>
<evidence type="ECO:0000313" key="12">
    <source>
        <dbReference type="Proteomes" id="UP000515789"/>
    </source>
</evidence>
<evidence type="ECO:0000256" key="4">
    <source>
        <dbReference type="ARBA" id="ARBA00022692"/>
    </source>
</evidence>
<comment type="subcellular location">
    <subcellularLocation>
        <location evidence="1">Cell inner membrane</location>
        <topology evidence="1">Multi-pass membrane protein</topology>
    </subcellularLocation>
</comment>
<organism evidence="9 11">
    <name type="scientific">Blautia producta</name>
    <dbReference type="NCBI Taxonomy" id="33035"/>
    <lineage>
        <taxon>Bacteria</taxon>
        <taxon>Bacillati</taxon>
        <taxon>Bacillota</taxon>
        <taxon>Clostridia</taxon>
        <taxon>Lachnospirales</taxon>
        <taxon>Lachnospiraceae</taxon>
        <taxon>Blautia</taxon>
    </lineage>
</organism>
<dbReference type="Pfam" id="PF06808">
    <property type="entry name" value="DctM"/>
    <property type="match status" value="1"/>
</dbReference>
<name>A0A4P6M451_9FIRM</name>
<feature type="transmembrane region" description="Helical" evidence="7">
    <location>
        <begin position="95"/>
        <end position="123"/>
    </location>
</feature>
<dbReference type="AlphaFoldDB" id="A0A4P6M451"/>
<feature type="transmembrane region" description="Helical" evidence="7">
    <location>
        <begin position="54"/>
        <end position="75"/>
    </location>
</feature>
<keyword evidence="5 7" id="KW-1133">Transmembrane helix</keyword>
<keyword evidence="3" id="KW-0997">Cell inner membrane</keyword>
<protein>
    <submittedName>
        <fullName evidence="9 10">TRAP transporter large permease</fullName>
    </submittedName>
</protein>
<evidence type="ECO:0000313" key="9">
    <source>
        <dbReference type="EMBL" id="QBE98520.1"/>
    </source>
</evidence>
<evidence type="ECO:0000313" key="10">
    <source>
        <dbReference type="EMBL" id="QMW78309.1"/>
    </source>
</evidence>
<proteinExistence type="predicted"/>
<dbReference type="GO" id="GO:0005886">
    <property type="term" value="C:plasma membrane"/>
    <property type="evidence" value="ECO:0007669"/>
    <property type="project" value="UniProtKB-SubCell"/>
</dbReference>
<dbReference type="NCBIfam" id="TIGR00786">
    <property type="entry name" value="dctM"/>
    <property type="match status" value="1"/>
</dbReference>
<feature type="transmembrane region" description="Helical" evidence="7">
    <location>
        <begin position="6"/>
        <end position="33"/>
    </location>
</feature>
<dbReference type="EMBL" id="CP039126">
    <property type="protein sequence ID" value="QMW78309.1"/>
    <property type="molecule type" value="Genomic_DNA"/>
</dbReference>
<keyword evidence="6 7" id="KW-0472">Membrane</keyword>
<reference evidence="9 11" key="1">
    <citation type="submission" date="2019-01" db="EMBL/GenBank/DDBJ databases">
        <title>PMF-metabolizing Aryl O-demethylase.</title>
        <authorList>
            <person name="Kim M."/>
        </authorList>
    </citation>
    <scope>NUCLEOTIDE SEQUENCE [LARGE SCALE GENOMIC DNA]</scope>
    <source>
        <strain evidence="9 11">PMF1</strain>
    </source>
</reference>
<feature type="transmembrane region" description="Helical" evidence="7">
    <location>
        <begin position="314"/>
        <end position="331"/>
    </location>
</feature>
<dbReference type="PANTHER" id="PTHR33362">
    <property type="entry name" value="SIALIC ACID TRAP TRANSPORTER PERMEASE PROTEIN SIAT-RELATED"/>
    <property type="match status" value="1"/>
</dbReference>
<feature type="transmembrane region" description="Helical" evidence="7">
    <location>
        <begin position="397"/>
        <end position="417"/>
    </location>
</feature>
<dbReference type="EMBL" id="CP035945">
    <property type="protein sequence ID" value="QBE98520.1"/>
    <property type="molecule type" value="Genomic_DNA"/>
</dbReference>
<feature type="transmembrane region" description="Helical" evidence="7">
    <location>
        <begin position="170"/>
        <end position="192"/>
    </location>
</feature>
<reference evidence="10 12" key="2">
    <citation type="submission" date="2019-04" db="EMBL/GenBank/DDBJ databases">
        <authorList>
            <person name="Schori C."/>
            <person name="Ahrens C."/>
        </authorList>
    </citation>
    <scope>NUCLEOTIDE SEQUENCE [LARGE SCALE GENOMIC DNA]</scope>
    <source>
        <strain evidence="10 12">DSM 2950</strain>
    </source>
</reference>
<dbReference type="PANTHER" id="PTHR33362:SF3">
    <property type="entry name" value="SIALIC ACID TRAP TRANSPORTER PERMEASE PROTEIN SIAT"/>
    <property type="match status" value="1"/>
</dbReference>
<dbReference type="GeneID" id="75050815"/>
<feature type="transmembrane region" description="Helical" evidence="7">
    <location>
        <begin position="366"/>
        <end position="385"/>
    </location>
</feature>